<evidence type="ECO:0000313" key="5">
    <source>
        <dbReference type="EMBL" id="EAY23000.1"/>
    </source>
</evidence>
<sequence length="131" mass="15558">MEASPAQKVIFDPENDYKIRVIEPEQFKETKKLKAGCDQFSTEVNDFMGAVKQFLEFMETQSRRVEDQKLRSIALRNRVQEEIESRKKAQMDIQNLIESKQKQLEKLNAEIRSWEEYDRQLAENKDKLAMI</sequence>
<dbReference type="GO" id="GO:0097546">
    <property type="term" value="C:ciliary base"/>
    <property type="evidence" value="ECO:0000318"/>
    <property type="project" value="GO_Central"/>
</dbReference>
<dbReference type="OrthoDB" id="10254896at2759"/>
<dbReference type="SMR" id="A2D8X4"/>
<gene>
    <name evidence="5" type="ORF">TVAG_182360</name>
</gene>
<protein>
    <submittedName>
        <fullName evidence="5">Intraflagellar transport particle protein, putative</fullName>
    </submittedName>
</protein>
<reference evidence="5" key="1">
    <citation type="submission" date="2006-10" db="EMBL/GenBank/DDBJ databases">
        <authorList>
            <person name="Amadeo P."/>
            <person name="Zhao Q."/>
            <person name="Wortman J."/>
            <person name="Fraser-Liggett C."/>
            <person name="Carlton J."/>
        </authorList>
    </citation>
    <scope>NUCLEOTIDE SEQUENCE</scope>
    <source>
        <strain evidence="5">G3</strain>
    </source>
</reference>
<comment type="subcellular location">
    <subcellularLocation>
        <location evidence="1">Cell projection</location>
        <location evidence="1">Cilium</location>
    </subcellularLocation>
</comment>
<keyword evidence="3" id="KW-0966">Cell projection</keyword>
<dbReference type="InParanoid" id="A2D8X4"/>
<dbReference type="GO" id="GO:0061512">
    <property type="term" value="P:protein localization to cilium"/>
    <property type="evidence" value="ECO:0000318"/>
    <property type="project" value="GO_Central"/>
</dbReference>
<name>A2D8X4_TRIV3</name>
<dbReference type="Pfam" id="PF14931">
    <property type="entry name" value="IFT20"/>
    <property type="match status" value="1"/>
</dbReference>
<dbReference type="VEuPathDB" id="TrichDB:TVAG_182360"/>
<dbReference type="OMA" id="MQLERYW"/>
<reference evidence="5" key="2">
    <citation type="journal article" date="2007" name="Science">
        <title>Draft genome sequence of the sexually transmitted pathogen Trichomonas vaginalis.</title>
        <authorList>
            <person name="Carlton J.M."/>
            <person name="Hirt R.P."/>
            <person name="Silva J.C."/>
            <person name="Delcher A.L."/>
            <person name="Schatz M."/>
            <person name="Zhao Q."/>
            <person name="Wortman J.R."/>
            <person name="Bidwell S.L."/>
            <person name="Alsmark U.C.M."/>
            <person name="Besteiro S."/>
            <person name="Sicheritz-Ponten T."/>
            <person name="Noel C.J."/>
            <person name="Dacks J.B."/>
            <person name="Foster P.G."/>
            <person name="Simillion C."/>
            <person name="Van de Peer Y."/>
            <person name="Miranda-Saavedra D."/>
            <person name="Barton G.J."/>
            <person name="Westrop G.D."/>
            <person name="Mueller S."/>
            <person name="Dessi D."/>
            <person name="Fiori P.L."/>
            <person name="Ren Q."/>
            <person name="Paulsen I."/>
            <person name="Zhang H."/>
            <person name="Bastida-Corcuera F.D."/>
            <person name="Simoes-Barbosa A."/>
            <person name="Brown M.T."/>
            <person name="Hayes R.D."/>
            <person name="Mukherjee M."/>
            <person name="Okumura C.Y."/>
            <person name="Schneider R."/>
            <person name="Smith A.J."/>
            <person name="Vanacova S."/>
            <person name="Villalvazo M."/>
            <person name="Haas B.J."/>
            <person name="Pertea M."/>
            <person name="Feldblyum T.V."/>
            <person name="Utterback T.R."/>
            <person name="Shu C.L."/>
            <person name="Osoegawa K."/>
            <person name="de Jong P.J."/>
            <person name="Hrdy I."/>
            <person name="Horvathova L."/>
            <person name="Zubacova Z."/>
            <person name="Dolezal P."/>
            <person name="Malik S.B."/>
            <person name="Logsdon J.M. Jr."/>
            <person name="Henze K."/>
            <person name="Gupta A."/>
            <person name="Wang C.C."/>
            <person name="Dunne R.L."/>
            <person name="Upcroft J.A."/>
            <person name="Upcroft P."/>
            <person name="White O."/>
            <person name="Salzberg S.L."/>
            <person name="Tang P."/>
            <person name="Chiu C.-H."/>
            <person name="Lee Y.-S."/>
            <person name="Embley T.M."/>
            <person name="Coombs G.H."/>
            <person name="Mottram J.C."/>
            <person name="Tachezy J."/>
            <person name="Fraser-Liggett C.M."/>
            <person name="Johnson P.J."/>
        </authorList>
    </citation>
    <scope>NUCLEOTIDE SEQUENCE [LARGE SCALE GENOMIC DNA]</scope>
    <source>
        <strain evidence="5">G3</strain>
    </source>
</reference>
<evidence type="ECO:0000256" key="3">
    <source>
        <dbReference type="ARBA" id="ARBA00023273"/>
    </source>
</evidence>
<dbReference type="GO" id="GO:0005737">
    <property type="term" value="C:cytoplasm"/>
    <property type="evidence" value="ECO:0000318"/>
    <property type="project" value="GO_Central"/>
</dbReference>
<evidence type="ECO:0000256" key="1">
    <source>
        <dbReference type="ARBA" id="ARBA00004138"/>
    </source>
</evidence>
<dbReference type="PANTHER" id="PTHR31978:SF1">
    <property type="entry name" value="INTRAFLAGELLAR TRANSPORT PROTEIN 20 HOMOLOG"/>
    <property type="match status" value="1"/>
</dbReference>
<feature type="coiled-coil region" evidence="4">
    <location>
        <begin position="86"/>
        <end position="124"/>
    </location>
</feature>
<dbReference type="GO" id="GO:0030990">
    <property type="term" value="C:intraciliary transport particle"/>
    <property type="evidence" value="ECO:0000318"/>
    <property type="project" value="GO_Central"/>
</dbReference>
<evidence type="ECO:0000256" key="2">
    <source>
        <dbReference type="ARBA" id="ARBA00023054"/>
    </source>
</evidence>
<keyword evidence="6" id="KW-1185">Reference proteome</keyword>
<dbReference type="AlphaFoldDB" id="A2D8X4"/>
<organism evidence="5 6">
    <name type="scientific">Trichomonas vaginalis (strain ATCC PRA-98 / G3)</name>
    <dbReference type="NCBI Taxonomy" id="412133"/>
    <lineage>
        <taxon>Eukaryota</taxon>
        <taxon>Metamonada</taxon>
        <taxon>Parabasalia</taxon>
        <taxon>Trichomonadida</taxon>
        <taxon>Trichomonadidae</taxon>
        <taxon>Trichomonas</taxon>
    </lineage>
</organism>
<proteinExistence type="predicted"/>
<dbReference type="EMBL" id="DS113180">
    <property type="protein sequence ID" value="EAY23000.1"/>
    <property type="molecule type" value="Genomic_DNA"/>
</dbReference>
<dbReference type="STRING" id="5722.A2D8X4"/>
<dbReference type="GO" id="GO:0060271">
    <property type="term" value="P:cilium assembly"/>
    <property type="evidence" value="ECO:0000318"/>
    <property type="project" value="GO_Central"/>
</dbReference>
<dbReference type="KEGG" id="tva:5468552"/>
<dbReference type="PANTHER" id="PTHR31978">
    <property type="entry name" value="INTRAFLAGELLAR TRANSPORT PROTEIN 20 HOMOLOG"/>
    <property type="match status" value="1"/>
</dbReference>
<accession>A2D8X4</accession>
<dbReference type="RefSeq" id="XP_001583986.1">
    <property type="nucleotide sequence ID" value="XM_001583936.1"/>
</dbReference>
<keyword evidence="2 4" id="KW-0175">Coiled coil</keyword>
<dbReference type="VEuPathDB" id="TrichDB:TVAGG3_0528620"/>
<evidence type="ECO:0000313" key="6">
    <source>
        <dbReference type="Proteomes" id="UP000001542"/>
    </source>
</evidence>
<evidence type="ECO:0000256" key="4">
    <source>
        <dbReference type="SAM" id="Coils"/>
    </source>
</evidence>
<dbReference type="InterPro" id="IPR028172">
    <property type="entry name" value="FT20"/>
</dbReference>
<dbReference type="GO" id="GO:0036064">
    <property type="term" value="C:ciliary basal body"/>
    <property type="evidence" value="ECO:0000318"/>
    <property type="project" value="GO_Central"/>
</dbReference>
<dbReference type="Proteomes" id="UP000001542">
    <property type="component" value="Unassembled WGS sequence"/>
</dbReference>
<dbReference type="GO" id="GO:0097730">
    <property type="term" value="C:non-motile cilium"/>
    <property type="evidence" value="ECO:0000318"/>
    <property type="project" value="GO_Central"/>
</dbReference>